<dbReference type="GO" id="GO:0005524">
    <property type="term" value="F:ATP binding"/>
    <property type="evidence" value="ECO:0007669"/>
    <property type="project" value="UniProtKB-KW"/>
</dbReference>
<keyword evidence="6" id="KW-0460">Magnesium</keyword>
<keyword evidence="5" id="KW-0067">ATP-binding</keyword>
<dbReference type="InterPro" id="IPR002139">
    <property type="entry name" value="Ribo/fructo_kinase"/>
</dbReference>
<dbReference type="PANTHER" id="PTHR10584">
    <property type="entry name" value="SUGAR KINASE"/>
    <property type="match status" value="1"/>
</dbReference>
<protein>
    <recommendedName>
        <fullName evidence="9">Carbohydrate kinase PfkB domain-containing protein</fullName>
    </recommendedName>
</protein>
<feature type="domain" description="Carbohydrate kinase PfkB" evidence="9">
    <location>
        <begin position="3"/>
        <end position="286"/>
    </location>
</feature>
<dbReference type="EMBL" id="UINC01001031">
    <property type="protein sequence ID" value="SUZ68151.1"/>
    <property type="molecule type" value="Genomic_DNA"/>
</dbReference>
<proteinExistence type="predicted"/>
<dbReference type="AlphaFoldDB" id="A0A381PMA7"/>
<evidence type="ECO:0000256" key="3">
    <source>
        <dbReference type="ARBA" id="ARBA00022741"/>
    </source>
</evidence>
<accession>A0A381PMA7</accession>
<evidence type="ECO:0000256" key="5">
    <source>
        <dbReference type="ARBA" id="ARBA00022840"/>
    </source>
</evidence>
<dbReference type="GO" id="GO:0046872">
    <property type="term" value="F:metal ion binding"/>
    <property type="evidence" value="ECO:0007669"/>
    <property type="project" value="UniProtKB-KW"/>
</dbReference>
<dbReference type="InterPro" id="IPR011877">
    <property type="entry name" value="Ribokinase"/>
</dbReference>
<dbReference type="CDD" id="cd01174">
    <property type="entry name" value="ribokinase"/>
    <property type="match status" value="1"/>
</dbReference>
<dbReference type="GO" id="GO:0006014">
    <property type="term" value="P:D-ribose metabolic process"/>
    <property type="evidence" value="ECO:0007669"/>
    <property type="project" value="InterPro"/>
</dbReference>
<dbReference type="Gene3D" id="3.40.1190.20">
    <property type="match status" value="1"/>
</dbReference>
<evidence type="ECO:0000256" key="2">
    <source>
        <dbReference type="ARBA" id="ARBA00022723"/>
    </source>
</evidence>
<evidence type="ECO:0000259" key="9">
    <source>
        <dbReference type="Pfam" id="PF00294"/>
    </source>
</evidence>
<name>A0A381PMA7_9ZZZZ</name>
<evidence type="ECO:0000256" key="6">
    <source>
        <dbReference type="ARBA" id="ARBA00022842"/>
    </source>
</evidence>
<dbReference type="PRINTS" id="PR00990">
    <property type="entry name" value="RIBOKINASE"/>
</dbReference>
<keyword evidence="8" id="KW-0119">Carbohydrate metabolism</keyword>
<evidence type="ECO:0000256" key="4">
    <source>
        <dbReference type="ARBA" id="ARBA00022777"/>
    </source>
</evidence>
<feature type="non-terminal residue" evidence="10">
    <location>
        <position position="1"/>
    </location>
</feature>
<keyword evidence="1" id="KW-0808">Transferase</keyword>
<dbReference type="InterPro" id="IPR011611">
    <property type="entry name" value="PfkB_dom"/>
</dbReference>
<dbReference type="SUPFAM" id="SSF53613">
    <property type="entry name" value="Ribokinase-like"/>
    <property type="match status" value="1"/>
</dbReference>
<dbReference type="Pfam" id="PF00294">
    <property type="entry name" value="PfkB"/>
    <property type="match status" value="1"/>
</dbReference>
<evidence type="ECO:0000256" key="7">
    <source>
        <dbReference type="ARBA" id="ARBA00022958"/>
    </source>
</evidence>
<dbReference type="InterPro" id="IPR029056">
    <property type="entry name" value="Ribokinase-like"/>
</dbReference>
<evidence type="ECO:0000256" key="8">
    <source>
        <dbReference type="ARBA" id="ARBA00023277"/>
    </source>
</evidence>
<sequence length="287" mass="31565">VKILNFGSINKDFVYLVENFVQSGQTISSKKYEVFLGGKGLNQSVALAHSGANIYHAGCINKNDDSIIIQLNKWGVNTDNIIKVEDPTGHAIIQVNNHGENSIIIHGGANHSISSEQIENTLNKFNSGDILVLQNEINKIDEVINRGYEIGMKIFLNPAPFTKEIINYPLEKLDTLIFNESEGFGLSSGEKEKTKILKYLSKKYPNTKLLLTLGRKGSVYSYNNKAIEISANKVNSIDTTAAGDTYIGYFISSYYKNNEVKESMEIASKAASISTTKMGGAISIPKL</sequence>
<evidence type="ECO:0000256" key="1">
    <source>
        <dbReference type="ARBA" id="ARBA00022679"/>
    </source>
</evidence>
<keyword evidence="3" id="KW-0547">Nucleotide-binding</keyword>
<dbReference type="GO" id="GO:0004747">
    <property type="term" value="F:ribokinase activity"/>
    <property type="evidence" value="ECO:0007669"/>
    <property type="project" value="InterPro"/>
</dbReference>
<reference evidence="10" key="1">
    <citation type="submission" date="2018-05" db="EMBL/GenBank/DDBJ databases">
        <authorList>
            <person name="Lanie J.A."/>
            <person name="Ng W.-L."/>
            <person name="Kazmierczak K.M."/>
            <person name="Andrzejewski T.M."/>
            <person name="Davidsen T.M."/>
            <person name="Wayne K.J."/>
            <person name="Tettelin H."/>
            <person name="Glass J.I."/>
            <person name="Rusch D."/>
            <person name="Podicherti R."/>
            <person name="Tsui H.-C.T."/>
            <person name="Winkler M.E."/>
        </authorList>
    </citation>
    <scope>NUCLEOTIDE SEQUENCE</scope>
</reference>
<dbReference type="PANTHER" id="PTHR10584:SF166">
    <property type="entry name" value="RIBOKINASE"/>
    <property type="match status" value="1"/>
</dbReference>
<organism evidence="10">
    <name type="scientific">marine metagenome</name>
    <dbReference type="NCBI Taxonomy" id="408172"/>
    <lineage>
        <taxon>unclassified sequences</taxon>
        <taxon>metagenomes</taxon>
        <taxon>ecological metagenomes</taxon>
    </lineage>
</organism>
<keyword evidence="4" id="KW-0418">Kinase</keyword>
<gene>
    <name evidence="10" type="ORF">METZ01_LOCUS21005</name>
</gene>
<keyword evidence="7" id="KW-0630">Potassium</keyword>
<keyword evidence="2" id="KW-0479">Metal-binding</keyword>
<evidence type="ECO:0000313" key="10">
    <source>
        <dbReference type="EMBL" id="SUZ68151.1"/>
    </source>
</evidence>